<dbReference type="PRINTS" id="PR01210">
    <property type="entry name" value="GGTRANSPTASE"/>
</dbReference>
<evidence type="ECO:0000256" key="4">
    <source>
        <dbReference type="ARBA" id="ARBA00023145"/>
    </source>
</evidence>
<dbReference type="Pfam" id="PF01019">
    <property type="entry name" value="G_glu_transpept"/>
    <property type="match status" value="2"/>
</dbReference>
<comment type="similarity">
    <text evidence="1">Belongs to the gamma-glutamyltransferase family.</text>
</comment>
<organism evidence="5 6">
    <name type="scientific">Jiella sonneratiae</name>
    <dbReference type="NCBI Taxonomy" id="2816856"/>
    <lineage>
        <taxon>Bacteria</taxon>
        <taxon>Pseudomonadati</taxon>
        <taxon>Pseudomonadota</taxon>
        <taxon>Alphaproteobacteria</taxon>
        <taxon>Hyphomicrobiales</taxon>
        <taxon>Aurantimonadaceae</taxon>
        <taxon>Jiella</taxon>
    </lineage>
</organism>
<dbReference type="SUPFAM" id="SSF56235">
    <property type="entry name" value="N-terminal nucleophile aminohydrolases (Ntn hydrolases)"/>
    <property type="match status" value="1"/>
</dbReference>
<dbReference type="Gene3D" id="3.60.20.40">
    <property type="match status" value="1"/>
</dbReference>
<keyword evidence="2" id="KW-0808">Transferase</keyword>
<dbReference type="PANTHER" id="PTHR43199">
    <property type="entry name" value="GLUTATHIONE HYDROLASE"/>
    <property type="match status" value="1"/>
</dbReference>
<evidence type="ECO:0000256" key="2">
    <source>
        <dbReference type="ARBA" id="ARBA00022679"/>
    </source>
</evidence>
<dbReference type="EMBL" id="JAFMPY010000017">
    <property type="protein sequence ID" value="MBO0904989.1"/>
    <property type="molecule type" value="Genomic_DNA"/>
</dbReference>
<gene>
    <name evidence="5" type="ORF">J1C47_15200</name>
</gene>
<reference evidence="5 6" key="1">
    <citation type="submission" date="2021-03" db="EMBL/GenBank/DDBJ databases">
        <title>Whole genome sequence of Jiella sp. MQZ13P-4.</title>
        <authorList>
            <person name="Tuo L."/>
        </authorList>
    </citation>
    <scope>NUCLEOTIDE SEQUENCE [LARGE SCALE GENOMIC DNA]</scope>
    <source>
        <strain evidence="5 6">MQZ13P-4</strain>
    </source>
</reference>
<dbReference type="PANTHER" id="PTHR43199:SF1">
    <property type="entry name" value="GLUTATHIONE HYDROLASE PROENZYME"/>
    <property type="match status" value="1"/>
</dbReference>
<dbReference type="InterPro" id="IPR029055">
    <property type="entry name" value="Ntn_hydrolases_N"/>
</dbReference>
<keyword evidence="6" id="KW-1185">Reference proteome</keyword>
<dbReference type="InterPro" id="IPR043137">
    <property type="entry name" value="GGT_ssub_C"/>
</dbReference>
<accession>A0ABS3J5P2</accession>
<comment type="caution">
    <text evidence="5">The sequence shown here is derived from an EMBL/GenBank/DDBJ whole genome shotgun (WGS) entry which is preliminary data.</text>
</comment>
<dbReference type="InterPro" id="IPR051792">
    <property type="entry name" value="GGT_bact"/>
</dbReference>
<keyword evidence="3" id="KW-0378">Hydrolase</keyword>
<evidence type="ECO:0000256" key="1">
    <source>
        <dbReference type="ARBA" id="ARBA00009381"/>
    </source>
</evidence>
<evidence type="ECO:0000313" key="6">
    <source>
        <dbReference type="Proteomes" id="UP000664288"/>
    </source>
</evidence>
<dbReference type="Proteomes" id="UP000664288">
    <property type="component" value="Unassembled WGS sequence"/>
</dbReference>
<name>A0ABS3J5P2_9HYPH</name>
<keyword evidence="4" id="KW-0865">Zymogen</keyword>
<proteinExistence type="inferred from homology"/>
<evidence type="ECO:0000256" key="3">
    <source>
        <dbReference type="ARBA" id="ARBA00022801"/>
    </source>
</evidence>
<dbReference type="RefSeq" id="WP_207351635.1">
    <property type="nucleotide sequence ID" value="NZ_JAFMPY010000017.1"/>
</dbReference>
<evidence type="ECO:0000313" key="5">
    <source>
        <dbReference type="EMBL" id="MBO0904989.1"/>
    </source>
</evidence>
<protein>
    <submittedName>
        <fullName evidence="5">Gamma-glutamyltransferase</fullName>
    </submittedName>
</protein>
<sequence>MKSALSRSQTVRKTVCRSKGGVVAAQNRLAAEIGAEVLAAGGDAADAAVAVSFAIGVLEPWMSGPGGGGALVVWRAGEDRAHALNYGMRSPRELRVEDYPTAEGETAGDLFPWKMVVGNRNVRGPLAIAVPGTVAGAGALHHRFGRIAWSDLLAPAVAAAEDGMRVDWYAALHIASVARDLAADPDAAGLFLDDGTWPKGSGWTALSDLRLDQSQMAKTLRAIAAEGPDSFYRGAVAADLVADLRAKGSRISMDDLSDYRPEWSDALEIGYRDAIVHALPGLTAGPTLAHALSELERGWQPGAAPDAATYRAYGDALATAYRHRLSTMGDLGEAAEASGCTTHFSVVDRAGNMVAMTQTLLSSFGSCVVSPSTGLLMNNGIMWFDPEPGRPNSLAPGRRCLMNVCPVVVGKGGRRWALGASGGRKIMPAVMQLASFLTDFDMTLEDAFHQPRIDRSGGDALVADDALARPILNELSRTTTVVETRRTVFPYAFACPAGVGRDPSGANEGMSEIMSPWGDAVAEPGDDVS</sequence>